<feature type="transmembrane region" description="Helical" evidence="6">
    <location>
        <begin position="35"/>
        <end position="54"/>
    </location>
</feature>
<name>A0A3S0ZN25_ELYCH</name>
<evidence type="ECO:0000313" key="8">
    <source>
        <dbReference type="EMBL" id="RUS78777.1"/>
    </source>
</evidence>
<dbReference type="Pfam" id="PF10324">
    <property type="entry name" value="7TM_GPCR_Srw"/>
    <property type="match status" value="1"/>
</dbReference>
<feature type="transmembrane region" description="Helical" evidence="6">
    <location>
        <begin position="91"/>
        <end position="112"/>
    </location>
</feature>
<evidence type="ECO:0000256" key="2">
    <source>
        <dbReference type="ARBA" id="ARBA00022692"/>
    </source>
</evidence>
<feature type="transmembrane region" description="Helical" evidence="6">
    <location>
        <begin position="235"/>
        <end position="259"/>
    </location>
</feature>
<comment type="subcellular location">
    <subcellularLocation>
        <location evidence="1">Membrane</location>
    </subcellularLocation>
</comment>
<dbReference type="GO" id="GO:0016020">
    <property type="term" value="C:membrane"/>
    <property type="evidence" value="ECO:0007669"/>
    <property type="project" value="UniProtKB-SubCell"/>
</dbReference>
<comment type="caution">
    <text evidence="8">The sequence shown here is derived from an EMBL/GenBank/DDBJ whole genome shotgun (WGS) entry which is preliminary data.</text>
</comment>
<dbReference type="PANTHER" id="PTHR46641">
    <property type="entry name" value="FMRFAMIDE RECEPTOR-RELATED"/>
    <property type="match status" value="1"/>
</dbReference>
<dbReference type="OrthoDB" id="10512047at2759"/>
<dbReference type="InterPro" id="IPR052954">
    <property type="entry name" value="GPCR-Ligand_Int"/>
</dbReference>
<dbReference type="EMBL" id="RQTK01000490">
    <property type="protein sequence ID" value="RUS78777.1"/>
    <property type="molecule type" value="Genomic_DNA"/>
</dbReference>
<feature type="transmembrane region" description="Helical" evidence="6">
    <location>
        <begin position="271"/>
        <end position="295"/>
    </location>
</feature>
<dbReference type="Gene3D" id="1.20.1070.10">
    <property type="entry name" value="Rhodopsin 7-helix transmembrane proteins"/>
    <property type="match status" value="1"/>
</dbReference>
<sequence length="330" mass="37169">MRITCWLTVLVTVERCMCLVMPLKVKKIFTPRFSTIMAVLIFVFFLLTQTFNILGYRLDWKFLKAENRSRIGVVPTKLLRHTRPVTLTMNIILQFLSLTAILISNFTLLHFLRKKISWRNIVSGRMNSLKETGPSDTRRNNHTNAVCGINSEEPREHRCRVPASTSRPANALCLNPKAHGPRVAIITTNISPGVVDTRYNNSDQSSSSSSDSNTRASIQPPCTAVSKDQKLCRMILLISALMTIAYLPSTICLALGVYFKEFGLGLKLSNSFIVAYSITFVFEATNASVNIFLYYMMSSNYRRTLDNIASGFWRRTRRVGDVGPHPEGAT</sequence>
<protein>
    <recommendedName>
        <fullName evidence="7">G-protein coupled receptors family 1 profile domain-containing protein</fullName>
    </recommendedName>
</protein>
<feature type="region of interest" description="Disordered" evidence="5">
    <location>
        <begin position="196"/>
        <end position="221"/>
    </location>
</feature>
<evidence type="ECO:0000256" key="6">
    <source>
        <dbReference type="SAM" id="Phobius"/>
    </source>
</evidence>
<dbReference type="GO" id="GO:0008528">
    <property type="term" value="F:G protein-coupled peptide receptor activity"/>
    <property type="evidence" value="ECO:0007669"/>
    <property type="project" value="InterPro"/>
</dbReference>
<dbReference type="SUPFAM" id="SSF81321">
    <property type="entry name" value="Family A G protein-coupled receptor-like"/>
    <property type="match status" value="1"/>
</dbReference>
<evidence type="ECO:0000256" key="3">
    <source>
        <dbReference type="ARBA" id="ARBA00022989"/>
    </source>
</evidence>
<proteinExistence type="predicted"/>
<keyword evidence="3 6" id="KW-1133">Transmembrane helix</keyword>
<evidence type="ECO:0000259" key="7">
    <source>
        <dbReference type="PROSITE" id="PS50262"/>
    </source>
</evidence>
<keyword evidence="4 6" id="KW-0472">Membrane</keyword>
<evidence type="ECO:0000256" key="5">
    <source>
        <dbReference type="SAM" id="MobiDB-lite"/>
    </source>
</evidence>
<reference evidence="8 9" key="1">
    <citation type="submission" date="2019-01" db="EMBL/GenBank/DDBJ databases">
        <title>A draft genome assembly of the solar-powered sea slug Elysia chlorotica.</title>
        <authorList>
            <person name="Cai H."/>
            <person name="Li Q."/>
            <person name="Fang X."/>
            <person name="Li J."/>
            <person name="Curtis N.E."/>
            <person name="Altenburger A."/>
            <person name="Shibata T."/>
            <person name="Feng M."/>
            <person name="Maeda T."/>
            <person name="Schwartz J.A."/>
            <person name="Shigenobu S."/>
            <person name="Lundholm N."/>
            <person name="Nishiyama T."/>
            <person name="Yang H."/>
            <person name="Hasebe M."/>
            <person name="Li S."/>
            <person name="Pierce S.K."/>
            <person name="Wang J."/>
        </authorList>
    </citation>
    <scope>NUCLEOTIDE SEQUENCE [LARGE SCALE GENOMIC DNA]</scope>
    <source>
        <strain evidence="8">EC2010</strain>
        <tissue evidence="8">Whole organism of an adult</tissue>
    </source>
</reference>
<organism evidence="8 9">
    <name type="scientific">Elysia chlorotica</name>
    <name type="common">Eastern emerald elysia</name>
    <name type="synonym">Sea slug</name>
    <dbReference type="NCBI Taxonomy" id="188477"/>
    <lineage>
        <taxon>Eukaryota</taxon>
        <taxon>Metazoa</taxon>
        <taxon>Spiralia</taxon>
        <taxon>Lophotrochozoa</taxon>
        <taxon>Mollusca</taxon>
        <taxon>Gastropoda</taxon>
        <taxon>Heterobranchia</taxon>
        <taxon>Euthyneura</taxon>
        <taxon>Panpulmonata</taxon>
        <taxon>Sacoglossa</taxon>
        <taxon>Placobranchoidea</taxon>
        <taxon>Plakobranchidae</taxon>
        <taxon>Elysia</taxon>
    </lineage>
</organism>
<feature type="domain" description="G-protein coupled receptors family 1 profile" evidence="7">
    <location>
        <begin position="1"/>
        <end position="294"/>
    </location>
</feature>
<dbReference type="InterPro" id="IPR019427">
    <property type="entry name" value="7TM_GPCR_serpentine_rcpt_Srw"/>
</dbReference>
<dbReference type="PROSITE" id="PS50262">
    <property type="entry name" value="G_PROTEIN_RECEP_F1_2"/>
    <property type="match status" value="1"/>
</dbReference>
<dbReference type="Proteomes" id="UP000271974">
    <property type="component" value="Unassembled WGS sequence"/>
</dbReference>
<keyword evidence="2 6" id="KW-0812">Transmembrane</keyword>
<evidence type="ECO:0000256" key="1">
    <source>
        <dbReference type="ARBA" id="ARBA00004370"/>
    </source>
</evidence>
<gene>
    <name evidence="8" type="ORF">EGW08_013461</name>
</gene>
<evidence type="ECO:0000256" key="4">
    <source>
        <dbReference type="ARBA" id="ARBA00023136"/>
    </source>
</evidence>
<feature type="compositionally biased region" description="Low complexity" evidence="5">
    <location>
        <begin position="200"/>
        <end position="213"/>
    </location>
</feature>
<evidence type="ECO:0000313" key="9">
    <source>
        <dbReference type="Proteomes" id="UP000271974"/>
    </source>
</evidence>
<dbReference type="InterPro" id="IPR017452">
    <property type="entry name" value="GPCR_Rhodpsn_7TM"/>
</dbReference>
<keyword evidence="9" id="KW-1185">Reference proteome</keyword>
<dbReference type="AlphaFoldDB" id="A0A3S0ZN25"/>
<accession>A0A3S0ZN25</accession>